<keyword evidence="2" id="KW-1185">Reference proteome</keyword>
<reference evidence="1" key="1">
    <citation type="submission" date="2020-05" db="EMBL/GenBank/DDBJ databases">
        <title>Large-scale comparative analyses of tick genomes elucidate their genetic diversity and vector capacities.</title>
        <authorList>
            <person name="Jia N."/>
            <person name="Wang J."/>
            <person name="Shi W."/>
            <person name="Du L."/>
            <person name="Sun Y."/>
            <person name="Zhan W."/>
            <person name="Jiang J."/>
            <person name="Wang Q."/>
            <person name="Zhang B."/>
            <person name="Ji P."/>
            <person name="Sakyi L.B."/>
            <person name="Cui X."/>
            <person name="Yuan T."/>
            <person name="Jiang B."/>
            <person name="Yang W."/>
            <person name="Lam T.T.-Y."/>
            <person name="Chang Q."/>
            <person name="Ding S."/>
            <person name="Wang X."/>
            <person name="Zhu J."/>
            <person name="Ruan X."/>
            <person name="Zhao L."/>
            <person name="Wei J."/>
            <person name="Que T."/>
            <person name="Du C."/>
            <person name="Cheng J."/>
            <person name="Dai P."/>
            <person name="Han X."/>
            <person name="Huang E."/>
            <person name="Gao Y."/>
            <person name="Liu J."/>
            <person name="Shao H."/>
            <person name="Ye R."/>
            <person name="Li L."/>
            <person name="Wei W."/>
            <person name="Wang X."/>
            <person name="Wang C."/>
            <person name="Yang T."/>
            <person name="Huo Q."/>
            <person name="Li W."/>
            <person name="Guo W."/>
            <person name="Chen H."/>
            <person name="Zhou L."/>
            <person name="Ni X."/>
            <person name="Tian J."/>
            <person name="Zhou Y."/>
            <person name="Sheng Y."/>
            <person name="Liu T."/>
            <person name="Pan Y."/>
            <person name="Xia L."/>
            <person name="Li J."/>
            <person name="Zhao F."/>
            <person name="Cao W."/>
        </authorList>
    </citation>
    <scope>NUCLEOTIDE SEQUENCE</scope>
    <source>
        <strain evidence="1">Hyas-2018</strain>
    </source>
</reference>
<gene>
    <name evidence="1" type="ORF">HPB50_018707</name>
</gene>
<dbReference type="Proteomes" id="UP000821845">
    <property type="component" value="Chromosome 7"/>
</dbReference>
<organism evidence="1 2">
    <name type="scientific">Hyalomma asiaticum</name>
    <name type="common">Tick</name>
    <dbReference type="NCBI Taxonomy" id="266040"/>
    <lineage>
        <taxon>Eukaryota</taxon>
        <taxon>Metazoa</taxon>
        <taxon>Ecdysozoa</taxon>
        <taxon>Arthropoda</taxon>
        <taxon>Chelicerata</taxon>
        <taxon>Arachnida</taxon>
        <taxon>Acari</taxon>
        <taxon>Parasitiformes</taxon>
        <taxon>Ixodida</taxon>
        <taxon>Ixodoidea</taxon>
        <taxon>Ixodidae</taxon>
        <taxon>Hyalomminae</taxon>
        <taxon>Hyalomma</taxon>
    </lineage>
</organism>
<accession>A0ACB7RU37</accession>
<evidence type="ECO:0000313" key="1">
    <source>
        <dbReference type="EMBL" id="KAH6926447.1"/>
    </source>
</evidence>
<comment type="caution">
    <text evidence="1">The sequence shown here is derived from an EMBL/GenBank/DDBJ whole genome shotgun (WGS) entry which is preliminary data.</text>
</comment>
<evidence type="ECO:0000313" key="2">
    <source>
        <dbReference type="Proteomes" id="UP000821845"/>
    </source>
</evidence>
<proteinExistence type="predicted"/>
<sequence length="415" mass="47500">MRVLWRCSGGVYTPLYGMLTRIVIVPGLNQMRGEAWTANRKLCVSLLKDLGFAKTATEGRMMEEFRHVAESVAHTNGKPVNTLQYVAPCVFNNVVSFFYGDQLKHDNWTVRKLHRLMVQLVGALFRGRVQHYLPWRLRRLLVRIPFTQSHEVADMLAELDAVSAKQVQQSKAAKSGDDTKGFIHGYIKKIEESRDESVPLITDGYLVGNVNVFLMGGTITLTATLMWHMLNFARNPDTVQARVQREIDEVVGDQRLPTWEDRKQMPYTVACIWELFRWRTVAPLGVSRACAADVVVGDFFIPKDAILLANIWAVHNDPTLWREPNKFMPERHLDEEGRLVSQKPEYVLPFAIGRRDCPGQTFATMEIFFLITFLLQKYRIVPEHPIELDLDSPGTPLSYANNVKLRFLPRKSSKD</sequence>
<dbReference type="EMBL" id="CM023487">
    <property type="protein sequence ID" value="KAH6926447.1"/>
    <property type="molecule type" value="Genomic_DNA"/>
</dbReference>
<protein>
    <submittedName>
        <fullName evidence="1">Uncharacterized protein</fullName>
    </submittedName>
</protein>
<name>A0ACB7RU37_HYAAI</name>